<feature type="domain" description="Nitroreductase" evidence="6">
    <location>
        <begin position="8"/>
        <end position="164"/>
    </location>
</feature>
<dbReference type="KEGG" id="cmah:C1I91_02900"/>
<dbReference type="AlphaFoldDB" id="A0A3R5QQZ8"/>
<reference evidence="7 8" key="1">
    <citation type="submission" date="2018-01" db="EMBL/GenBank/DDBJ databases">
        <title>Genome Sequencing and Assembly of Anaerobacter polyendosporus strain CT4.</title>
        <authorList>
            <person name="Tachaapaikoon C."/>
            <person name="Sutheeworapong S."/>
            <person name="Jenjaroenpun P."/>
            <person name="Wongsurawat T."/>
            <person name="Nookeaw I."/>
            <person name="Cheawchanlertfa P."/>
            <person name="Kosugi A."/>
            <person name="Cheevadhanarak S."/>
            <person name="Ratanakhanokchai K."/>
        </authorList>
    </citation>
    <scope>NUCLEOTIDE SEQUENCE [LARGE SCALE GENOMIC DNA]</scope>
    <source>
        <strain evidence="7 8">CT4</strain>
    </source>
</reference>
<dbReference type="OrthoDB" id="9775805at2"/>
<keyword evidence="4 5" id="KW-0560">Oxidoreductase</keyword>
<dbReference type="Proteomes" id="UP000286268">
    <property type="component" value="Chromosome"/>
</dbReference>
<dbReference type="CDD" id="cd02146">
    <property type="entry name" value="NfsA-like"/>
    <property type="match status" value="1"/>
</dbReference>
<evidence type="ECO:0000313" key="7">
    <source>
        <dbReference type="EMBL" id="QAA30699.1"/>
    </source>
</evidence>
<evidence type="ECO:0000259" key="6">
    <source>
        <dbReference type="Pfam" id="PF00881"/>
    </source>
</evidence>
<gene>
    <name evidence="7" type="ORF">C1I91_02900</name>
</gene>
<dbReference type="SUPFAM" id="SSF55469">
    <property type="entry name" value="FMN-dependent nitroreductase-like"/>
    <property type="match status" value="1"/>
</dbReference>
<keyword evidence="8" id="KW-1185">Reference proteome</keyword>
<accession>A0A3R5QQZ8</accession>
<keyword evidence="3 5" id="KW-0288">FMN</keyword>
<dbReference type="InterPro" id="IPR016446">
    <property type="entry name" value="Flavin_OxRdtase_Frp"/>
</dbReference>
<protein>
    <submittedName>
        <fullName evidence="7">NADPH-dependent oxidoreductase</fullName>
    </submittedName>
</protein>
<dbReference type="EMBL" id="CP025746">
    <property type="protein sequence ID" value="QAA30699.1"/>
    <property type="molecule type" value="Genomic_DNA"/>
</dbReference>
<name>A0A3R5QQZ8_9CLOT</name>
<comment type="similarity">
    <text evidence="1 5">Belongs to the flavin oxidoreductase frp family.</text>
</comment>
<evidence type="ECO:0000256" key="5">
    <source>
        <dbReference type="PIRNR" id="PIRNR005426"/>
    </source>
</evidence>
<dbReference type="InterPro" id="IPR029479">
    <property type="entry name" value="Nitroreductase"/>
</dbReference>
<dbReference type="Gene3D" id="3.40.109.10">
    <property type="entry name" value="NADH Oxidase"/>
    <property type="match status" value="1"/>
</dbReference>
<dbReference type="GO" id="GO:0016491">
    <property type="term" value="F:oxidoreductase activity"/>
    <property type="evidence" value="ECO:0007669"/>
    <property type="project" value="UniProtKB-UniRule"/>
</dbReference>
<evidence type="ECO:0000256" key="2">
    <source>
        <dbReference type="ARBA" id="ARBA00022630"/>
    </source>
</evidence>
<evidence type="ECO:0000313" key="8">
    <source>
        <dbReference type="Proteomes" id="UP000286268"/>
    </source>
</evidence>
<evidence type="ECO:0000256" key="1">
    <source>
        <dbReference type="ARBA" id="ARBA00008366"/>
    </source>
</evidence>
<dbReference type="InterPro" id="IPR000415">
    <property type="entry name" value="Nitroreductase-like"/>
</dbReference>
<evidence type="ECO:0000256" key="3">
    <source>
        <dbReference type="ARBA" id="ARBA00022643"/>
    </source>
</evidence>
<proteinExistence type="inferred from homology"/>
<evidence type="ECO:0000256" key="4">
    <source>
        <dbReference type="ARBA" id="ARBA00023002"/>
    </source>
</evidence>
<dbReference type="Pfam" id="PF00881">
    <property type="entry name" value="Nitroreductase"/>
    <property type="match status" value="1"/>
</dbReference>
<dbReference type="RefSeq" id="WP_128211150.1">
    <property type="nucleotide sequence ID" value="NZ_CP025746.1"/>
</dbReference>
<dbReference type="PIRSF" id="PIRSF005426">
    <property type="entry name" value="Frp"/>
    <property type="match status" value="1"/>
</dbReference>
<sequence>MNETINIIKQHRSIRQYLDKDISEELVDEILKSAQAMPNSINGQQTSVIVVRDKEKKKKLSEVTGNQVYVDKAPVFLVFVMDFYKTNIGAEKYDRKQIIHESVEGTAAGVFDAGIAMGAAIIAAESLGLSVVPIGGIRRSPEEVIEILELPEFTYPVCGLVLGYAENNSKQKPRLPFETFKHVDKYHKETLKADIDSYDEYMEKYLKEIGREQEGNWSNLTSSLYQTVYYPKVKETMEKQGFKNDK</sequence>
<organism evidence="7 8">
    <name type="scientific">Clostridium manihotivorum</name>
    <dbReference type="NCBI Taxonomy" id="2320868"/>
    <lineage>
        <taxon>Bacteria</taxon>
        <taxon>Bacillati</taxon>
        <taxon>Bacillota</taxon>
        <taxon>Clostridia</taxon>
        <taxon>Eubacteriales</taxon>
        <taxon>Clostridiaceae</taxon>
        <taxon>Clostridium</taxon>
    </lineage>
</organism>
<keyword evidence="2 5" id="KW-0285">Flavoprotein</keyword>
<dbReference type="PANTHER" id="PTHR43425:SF2">
    <property type="entry name" value="OXYGEN-INSENSITIVE NADPH NITROREDUCTASE"/>
    <property type="match status" value="1"/>
</dbReference>
<dbReference type="PANTHER" id="PTHR43425">
    <property type="entry name" value="OXYGEN-INSENSITIVE NADPH NITROREDUCTASE"/>
    <property type="match status" value="1"/>
</dbReference>
<keyword evidence="5" id="KW-0521">NADP</keyword>